<accession>M1LN31</accession>
<dbReference type="SMART" id="SM00825">
    <property type="entry name" value="PKS_KS"/>
    <property type="match status" value="1"/>
</dbReference>
<dbReference type="InterPro" id="IPR016039">
    <property type="entry name" value="Thiolase-like"/>
</dbReference>
<dbReference type="PROSITE" id="PS50075">
    <property type="entry name" value="CARRIER"/>
    <property type="match status" value="1"/>
</dbReference>
<evidence type="ECO:0000256" key="2">
    <source>
        <dbReference type="ARBA" id="ARBA00022553"/>
    </source>
</evidence>
<dbReference type="Gene3D" id="3.40.366.10">
    <property type="entry name" value="Malonyl-Coenzyme A Acyl Carrier Protein, domain 2"/>
    <property type="match status" value="1"/>
</dbReference>
<keyword evidence="1" id="KW-0596">Phosphopantetheine</keyword>
<keyword evidence="4" id="KW-0175">Coiled coil</keyword>
<gene>
    <name evidence="7" type="primary">ppsE</name>
    <name evidence="7" type="ORF">Cspa_c03870</name>
</gene>
<keyword evidence="3 7" id="KW-0808">Transferase</keyword>
<dbReference type="AlphaFoldDB" id="M1LN31"/>
<dbReference type="InterPro" id="IPR006162">
    <property type="entry name" value="Ppantetheine_attach_site"/>
</dbReference>
<evidence type="ECO:0000259" key="5">
    <source>
        <dbReference type="PROSITE" id="PS50075"/>
    </source>
</evidence>
<dbReference type="Pfam" id="PF00109">
    <property type="entry name" value="ketoacyl-synt"/>
    <property type="match status" value="1"/>
</dbReference>
<feature type="coiled-coil region" evidence="4">
    <location>
        <begin position="957"/>
        <end position="984"/>
    </location>
</feature>
<dbReference type="PROSITE" id="PS00012">
    <property type="entry name" value="PHOSPHOPANTETHEINE"/>
    <property type="match status" value="1"/>
</dbReference>
<dbReference type="Gene3D" id="1.10.1200.10">
    <property type="entry name" value="ACP-like"/>
    <property type="match status" value="1"/>
</dbReference>
<dbReference type="PROSITE" id="PS52004">
    <property type="entry name" value="KS3_2"/>
    <property type="match status" value="1"/>
</dbReference>
<dbReference type="SUPFAM" id="SSF53901">
    <property type="entry name" value="Thiolase-like"/>
    <property type="match status" value="1"/>
</dbReference>
<dbReference type="InterPro" id="IPR016035">
    <property type="entry name" value="Acyl_Trfase/lysoPLipase"/>
</dbReference>
<dbReference type="RefSeq" id="WP_015390531.1">
    <property type="nucleotide sequence ID" value="NC_020291.1"/>
</dbReference>
<dbReference type="Pfam" id="PF00698">
    <property type="entry name" value="Acyl_transf_1"/>
    <property type="match status" value="1"/>
</dbReference>
<feature type="domain" description="Carrier" evidence="5">
    <location>
        <begin position="893"/>
        <end position="968"/>
    </location>
</feature>
<dbReference type="GO" id="GO:0004312">
    <property type="term" value="F:fatty acid synthase activity"/>
    <property type="evidence" value="ECO:0007669"/>
    <property type="project" value="TreeGrafter"/>
</dbReference>
<dbReference type="Proteomes" id="UP000011728">
    <property type="component" value="Chromosome"/>
</dbReference>
<dbReference type="GO" id="GO:0006633">
    <property type="term" value="P:fatty acid biosynthetic process"/>
    <property type="evidence" value="ECO:0007669"/>
    <property type="project" value="TreeGrafter"/>
</dbReference>
<evidence type="ECO:0000256" key="1">
    <source>
        <dbReference type="ARBA" id="ARBA00022450"/>
    </source>
</evidence>
<dbReference type="EMBL" id="CP004121">
    <property type="protein sequence ID" value="AGF54205.1"/>
    <property type="molecule type" value="Genomic_DNA"/>
</dbReference>
<dbReference type="InterPro" id="IPR050091">
    <property type="entry name" value="PKS_NRPS_Biosynth_Enz"/>
</dbReference>
<dbReference type="InterPro" id="IPR014030">
    <property type="entry name" value="Ketoacyl_synth_N"/>
</dbReference>
<dbReference type="PANTHER" id="PTHR43775">
    <property type="entry name" value="FATTY ACID SYNTHASE"/>
    <property type="match status" value="1"/>
</dbReference>
<organism evidence="7 8">
    <name type="scientific">Clostridium saccharoperbutylacetonicum N1-4(HMT)</name>
    <dbReference type="NCBI Taxonomy" id="931276"/>
    <lineage>
        <taxon>Bacteria</taxon>
        <taxon>Bacillati</taxon>
        <taxon>Bacillota</taxon>
        <taxon>Clostridia</taxon>
        <taxon>Eubacteriales</taxon>
        <taxon>Clostridiaceae</taxon>
        <taxon>Clostridium</taxon>
    </lineage>
</organism>
<dbReference type="Gene3D" id="3.40.47.10">
    <property type="match status" value="1"/>
</dbReference>
<dbReference type="GO" id="GO:0004315">
    <property type="term" value="F:3-oxoacyl-[acyl-carrier-protein] synthase activity"/>
    <property type="evidence" value="ECO:0007669"/>
    <property type="project" value="UniProtKB-EC"/>
</dbReference>
<keyword evidence="2" id="KW-0597">Phosphoprotein</keyword>
<keyword evidence="8" id="KW-1185">Reference proteome</keyword>
<evidence type="ECO:0000313" key="7">
    <source>
        <dbReference type="EMBL" id="AGF54205.1"/>
    </source>
</evidence>
<dbReference type="Gene3D" id="3.30.70.3290">
    <property type="match status" value="1"/>
</dbReference>
<dbReference type="PATRIC" id="fig|931276.5.peg.369"/>
<dbReference type="Pfam" id="PF02801">
    <property type="entry name" value="Ketoacyl-synt_C"/>
    <property type="match status" value="1"/>
</dbReference>
<dbReference type="SMART" id="SM00827">
    <property type="entry name" value="PKS_AT"/>
    <property type="match status" value="1"/>
</dbReference>
<name>M1LN31_9CLOT</name>
<dbReference type="InterPro" id="IPR014031">
    <property type="entry name" value="Ketoacyl_synth_C"/>
</dbReference>
<dbReference type="InterPro" id="IPR020841">
    <property type="entry name" value="PKS_Beta-ketoAc_synthase_dom"/>
</dbReference>
<feature type="domain" description="Ketosynthase family 3 (KS3)" evidence="6">
    <location>
        <begin position="8"/>
        <end position="417"/>
    </location>
</feature>
<evidence type="ECO:0000313" key="8">
    <source>
        <dbReference type="Proteomes" id="UP000011728"/>
    </source>
</evidence>
<dbReference type="Gene3D" id="3.30.70.250">
    <property type="entry name" value="Malonyl-CoA ACP transacylase, ACP-binding"/>
    <property type="match status" value="1"/>
</dbReference>
<dbReference type="KEGG" id="csr:Cspa_c03870"/>
<dbReference type="OrthoDB" id="9765680at2"/>
<dbReference type="InterPro" id="IPR009081">
    <property type="entry name" value="PP-bd_ACP"/>
</dbReference>
<dbReference type="PANTHER" id="PTHR43775:SF51">
    <property type="entry name" value="INACTIVE PHENOLPHTHIOCEROL SYNTHESIS POLYKETIDE SYNTHASE TYPE I PKS1-RELATED"/>
    <property type="match status" value="1"/>
</dbReference>
<dbReference type="eggNOG" id="COG3321">
    <property type="taxonomic scope" value="Bacteria"/>
</dbReference>
<dbReference type="HOGENOM" id="CLU_000022_16_6_9"/>
<proteinExistence type="predicted"/>
<dbReference type="CDD" id="cd00833">
    <property type="entry name" value="PKS"/>
    <property type="match status" value="1"/>
</dbReference>
<keyword evidence="7" id="KW-0012">Acyltransferase</keyword>
<reference evidence="7 8" key="1">
    <citation type="submission" date="2013-02" db="EMBL/GenBank/DDBJ databases">
        <title>Genome sequence of Clostridium saccharoperbutylacetonicum N1-4(HMT).</title>
        <authorList>
            <person name="Poehlein A."/>
            <person name="Daniel R."/>
        </authorList>
    </citation>
    <scope>NUCLEOTIDE SEQUENCE [LARGE SCALE GENOMIC DNA]</scope>
    <source>
        <strain evidence="8">N1-4(HMT)</strain>
    </source>
</reference>
<dbReference type="InterPro" id="IPR014043">
    <property type="entry name" value="Acyl_transferase_dom"/>
</dbReference>
<evidence type="ECO:0000256" key="4">
    <source>
        <dbReference type="SAM" id="Coils"/>
    </source>
</evidence>
<sequence>MCADAENNLDVAIIGMSARLPKASNVEEFWQNILQGKDCITRDKSKDKLNYVGAYGKLDNIECFDADFFDFNKREAMNLDPQQRFMFEGIYEALEDAGYNSDKYDGKVGLYSTYDEQLYIWNYLMRQKGDWYLNYHLAEINLGGTFSTRIAYKFNFQGPCTMSKYACASSLAAIHQAYQGLLNYECDMAVAGGVCIEPQQDGCVSLDTTISRSGYTKAFDEEADGLVKASGMGVIILKRLEDAVKDHDNIIAILKGTNVNNDGNRKVGFSAPSVQGQEEVISDALAIADIESSEVGYFETHGTGTVLGDSVELRALKNVFQENNEDEKVYIGSVKSNIGHTSTASGVINVIKASLMLKEKMMPPSINFKKPNSELLEEGCPVVVNDRLRKWESNKTRIAGTSSFGMGGANAIAILSEYEQEPHENTLKKELFVVSGKTEDALKNNCLKLAEYLEKKDVNLEDMAYTLQVGRGNLEKKYYAVSDNKNDLIEKLKMIDKKGPTSNGEKAKKKIAFAFSGSGSHKYSIGKELYESNNIFKREMDKCFDIIKTISGQDLKEYYKNYDFEKDDLSDEHVTGMLITFIVGYSLAKLWNEIGVKPDIIIGHSLGEYIGACIAGIFTLETAIKIIIKRTELFGTLPEGRMLAVAAPKEKIEELLTEGVTIGAENGSKRFLVTGLISDIENFENVLKENKLSYSKLPVVRAGHCSVVNKISDDFRQVLKEVKFEKSRISIVSTLTGNILKNNEMSTIDYWIDQMCSPVKFYDAIEETALQNDIIFIEIGSSNQLTELIRKIILSNKSISAISSLKELKAEDSREGFLNAVGKLYSKNIEIDWDKLYNKKPYRISLPTYQFDRKVFWRYKPYFVGEKNEVLSSDTEEVSIINEEKESVEKSLKCDNITEKVLKDIFKDIFGVDEISIYDDIYEFGFDSLSVALVTSKIETALGKKISMKEIYSITTISELIEIIDNKEAEYNTFENEEVKEEKDTIKNINDIFDEIE</sequence>
<dbReference type="InterPro" id="IPR001227">
    <property type="entry name" value="Ac_transferase_dom_sf"/>
</dbReference>
<dbReference type="SUPFAM" id="SSF47336">
    <property type="entry name" value="ACP-like"/>
    <property type="match status" value="1"/>
</dbReference>
<dbReference type="Pfam" id="PF22621">
    <property type="entry name" value="CurL-like_PKS_C"/>
    <property type="match status" value="1"/>
</dbReference>
<dbReference type="Pfam" id="PF00550">
    <property type="entry name" value="PP-binding"/>
    <property type="match status" value="1"/>
</dbReference>
<dbReference type="EC" id="2.3.1.41" evidence="7"/>
<evidence type="ECO:0000259" key="6">
    <source>
        <dbReference type="PROSITE" id="PS52004"/>
    </source>
</evidence>
<dbReference type="InterPro" id="IPR036736">
    <property type="entry name" value="ACP-like_sf"/>
</dbReference>
<dbReference type="SUPFAM" id="SSF52151">
    <property type="entry name" value="FabD/lysophospholipase-like"/>
    <property type="match status" value="1"/>
</dbReference>
<protein>
    <submittedName>
        <fullName evidence="7">Phthiocerol/phenolphthiocerol synthesis polyketide synthase type I PpsE</fullName>
        <ecNumber evidence="7">2.3.1.41</ecNumber>
    </submittedName>
</protein>
<evidence type="ECO:0000256" key="3">
    <source>
        <dbReference type="ARBA" id="ARBA00022679"/>
    </source>
</evidence>